<name>A0A2I1G3J4_9GLOM</name>
<dbReference type="EMBL" id="LLXI01000136">
    <property type="protein sequence ID" value="PKY41202.1"/>
    <property type="molecule type" value="Genomic_DNA"/>
</dbReference>
<accession>A0A2I1G3J4</accession>
<protein>
    <submittedName>
        <fullName evidence="2">Uncharacterized protein</fullName>
    </submittedName>
</protein>
<evidence type="ECO:0000313" key="2">
    <source>
        <dbReference type="EMBL" id="PKY41202.1"/>
    </source>
</evidence>
<keyword evidence="1" id="KW-0812">Transmembrane</keyword>
<keyword evidence="3" id="KW-1185">Reference proteome</keyword>
<dbReference type="AlphaFoldDB" id="A0A2I1G3J4"/>
<feature type="transmembrane region" description="Helical" evidence="1">
    <location>
        <begin position="36"/>
        <end position="56"/>
    </location>
</feature>
<sequence>MSIKSMDACYGGRTCSREWIDRRIGIGNDAGVVPEAVAAVVAVAVAVAAAAVAIGGEEEEIEEEEKSLECQSMGY</sequence>
<evidence type="ECO:0000256" key="1">
    <source>
        <dbReference type="SAM" id="Phobius"/>
    </source>
</evidence>
<comment type="caution">
    <text evidence="2">The sequence shown here is derived from an EMBL/GenBank/DDBJ whole genome shotgun (WGS) entry which is preliminary data.</text>
</comment>
<gene>
    <name evidence="2" type="ORF">RhiirA4_395656</name>
</gene>
<proteinExistence type="predicted"/>
<keyword evidence="1" id="KW-1133">Transmembrane helix</keyword>
<reference evidence="2 3" key="1">
    <citation type="submission" date="2015-10" db="EMBL/GenBank/DDBJ databases">
        <title>Genome analyses suggest a sexual origin of heterokaryosis in a supposedly ancient asexual fungus.</title>
        <authorList>
            <person name="Ropars J."/>
            <person name="Sedzielewska K."/>
            <person name="Noel J."/>
            <person name="Charron P."/>
            <person name="Farinelli L."/>
            <person name="Marton T."/>
            <person name="Kruger M."/>
            <person name="Pelin A."/>
            <person name="Brachmann A."/>
            <person name="Corradi N."/>
        </authorList>
    </citation>
    <scope>NUCLEOTIDE SEQUENCE [LARGE SCALE GENOMIC DNA]</scope>
    <source>
        <strain evidence="2 3">A4</strain>
    </source>
</reference>
<keyword evidence="1" id="KW-0472">Membrane</keyword>
<evidence type="ECO:0000313" key="3">
    <source>
        <dbReference type="Proteomes" id="UP000234323"/>
    </source>
</evidence>
<dbReference type="Proteomes" id="UP000234323">
    <property type="component" value="Unassembled WGS sequence"/>
</dbReference>
<organism evidence="2 3">
    <name type="scientific">Rhizophagus irregularis</name>
    <dbReference type="NCBI Taxonomy" id="588596"/>
    <lineage>
        <taxon>Eukaryota</taxon>
        <taxon>Fungi</taxon>
        <taxon>Fungi incertae sedis</taxon>
        <taxon>Mucoromycota</taxon>
        <taxon>Glomeromycotina</taxon>
        <taxon>Glomeromycetes</taxon>
        <taxon>Glomerales</taxon>
        <taxon>Glomeraceae</taxon>
        <taxon>Rhizophagus</taxon>
    </lineage>
</organism>